<name>A0ABT0TER4_9FLAO</name>
<sequence length="332" mass="38679">MSTNSQDQEIDLGQVFSKIGGFFSTIFDTFFDFIFFLKKKSLFIGILLIFGFIFGYYLDKKSKTYNHEIIVSPNFGSVDYLYSKIELIKSKIKEDDKKFIKTIGINNSNKIINIEVEPIIDIYTLVNSNTIIDGSTKNSQNFELIKLMSENEDINKIIKDEKTSKNYPHHKILITTNNKIENDEVVKQILKYLNTDEYLNKLLTITKENTLIKIKKNEEQIFQIDKLINQISVNLSKEKNTSNLVYNNENSEINDLFSLKNSLINEIAAQKINLENIKFCIKDISIITNLIKSEGLNNKMKFVLPLFLIFVYLLFFGFISLYKKQLLKREQQ</sequence>
<feature type="transmembrane region" description="Helical" evidence="1">
    <location>
        <begin position="42"/>
        <end position="58"/>
    </location>
</feature>
<organism evidence="2 3">
    <name type="scientific">Flavobacterium fragile</name>
    <dbReference type="NCBI Taxonomy" id="2949085"/>
    <lineage>
        <taxon>Bacteria</taxon>
        <taxon>Pseudomonadati</taxon>
        <taxon>Bacteroidota</taxon>
        <taxon>Flavobacteriia</taxon>
        <taxon>Flavobacteriales</taxon>
        <taxon>Flavobacteriaceae</taxon>
        <taxon>Flavobacterium</taxon>
    </lineage>
</organism>
<comment type="caution">
    <text evidence="2">The sequence shown here is derived from an EMBL/GenBank/DDBJ whole genome shotgun (WGS) entry which is preliminary data.</text>
</comment>
<feature type="transmembrane region" description="Helical" evidence="1">
    <location>
        <begin position="302"/>
        <end position="322"/>
    </location>
</feature>
<keyword evidence="1" id="KW-0812">Transmembrane</keyword>
<protein>
    <recommendedName>
        <fullName evidence="4">Chain length determinant protein</fullName>
    </recommendedName>
</protein>
<accession>A0ABT0TER4</accession>
<keyword evidence="1" id="KW-1133">Transmembrane helix</keyword>
<keyword evidence="3" id="KW-1185">Reference proteome</keyword>
<feature type="transmembrane region" description="Helical" evidence="1">
    <location>
        <begin position="15"/>
        <end position="35"/>
    </location>
</feature>
<dbReference type="EMBL" id="JAMLJN010000002">
    <property type="protein sequence ID" value="MCL9769466.1"/>
    <property type="molecule type" value="Genomic_DNA"/>
</dbReference>
<evidence type="ECO:0000313" key="2">
    <source>
        <dbReference type="EMBL" id="MCL9769466.1"/>
    </source>
</evidence>
<evidence type="ECO:0000256" key="1">
    <source>
        <dbReference type="SAM" id="Phobius"/>
    </source>
</evidence>
<dbReference type="Proteomes" id="UP001203342">
    <property type="component" value="Unassembled WGS sequence"/>
</dbReference>
<gene>
    <name evidence="2" type="ORF">NAT47_03465</name>
</gene>
<reference evidence="2 3" key="1">
    <citation type="submission" date="2022-05" db="EMBL/GenBank/DDBJ databases">
        <title>Flavobacterium sp., isolated from activated sludge.</title>
        <authorList>
            <person name="Ran Q."/>
        </authorList>
    </citation>
    <scope>NUCLEOTIDE SEQUENCE [LARGE SCALE GENOMIC DNA]</scope>
    <source>
        <strain evidence="2 3">HXWNR69</strain>
    </source>
</reference>
<keyword evidence="1" id="KW-0472">Membrane</keyword>
<evidence type="ECO:0000313" key="3">
    <source>
        <dbReference type="Proteomes" id="UP001203342"/>
    </source>
</evidence>
<evidence type="ECO:0008006" key="4">
    <source>
        <dbReference type="Google" id="ProtNLM"/>
    </source>
</evidence>
<proteinExistence type="predicted"/>
<dbReference type="RefSeq" id="WP_250580327.1">
    <property type="nucleotide sequence ID" value="NZ_JAMLJN010000002.1"/>
</dbReference>